<evidence type="ECO:0000256" key="2">
    <source>
        <dbReference type="SAM" id="Phobius"/>
    </source>
</evidence>
<name>A2BJW7_HYPBU</name>
<keyword evidence="2" id="KW-1133">Transmembrane helix</keyword>
<dbReference type="GeneID" id="4781686"/>
<dbReference type="KEGG" id="hbu:Hbut_0412"/>
<feature type="transmembrane region" description="Helical" evidence="2">
    <location>
        <begin position="39"/>
        <end position="62"/>
    </location>
</feature>
<accession>A2BJW7</accession>
<dbReference type="Proteomes" id="UP000002593">
    <property type="component" value="Chromosome"/>
</dbReference>
<protein>
    <submittedName>
        <fullName evidence="3">Transcription regulator, HTH domain</fullName>
    </submittedName>
</protein>
<evidence type="ECO:0000256" key="1">
    <source>
        <dbReference type="SAM" id="Coils"/>
    </source>
</evidence>
<feature type="transmembrane region" description="Helical" evidence="2">
    <location>
        <begin position="6"/>
        <end position="27"/>
    </location>
</feature>
<keyword evidence="1" id="KW-0175">Coiled coil</keyword>
<feature type="coiled-coil region" evidence="1">
    <location>
        <begin position="73"/>
        <end position="100"/>
    </location>
</feature>
<keyword evidence="4" id="KW-1185">Reference proteome</keyword>
<dbReference type="HOGENOM" id="CLU_182708_0_0_2"/>
<gene>
    <name evidence="3" type="ordered locus">Hbut_0412</name>
</gene>
<evidence type="ECO:0000313" key="4">
    <source>
        <dbReference type="Proteomes" id="UP000002593"/>
    </source>
</evidence>
<proteinExistence type="predicted"/>
<evidence type="ECO:0000313" key="3">
    <source>
        <dbReference type="EMBL" id="ABM80278.1"/>
    </source>
</evidence>
<dbReference type="EnsemblBacteria" id="ABM80278">
    <property type="protein sequence ID" value="ABM80278"/>
    <property type="gene ID" value="Hbut_0412"/>
</dbReference>
<keyword evidence="2" id="KW-0472">Membrane</keyword>
<dbReference type="EMBL" id="CP000493">
    <property type="protein sequence ID" value="ABM80278.1"/>
    <property type="molecule type" value="Genomic_DNA"/>
</dbReference>
<sequence length="101" mass="11315">MRRDQVVGIGMLLVSLGVIVFYAIALFKPDLLGKSDLDYTLVKVTVFIAVAAVMGILAWIGYTLATTPPPKPIEEIEKEIEEELKKLEQELKKEEQEKSQP</sequence>
<organism evidence="3 4">
    <name type="scientific">Hyperthermus butylicus (strain DSM 5456 / JCM 9403 / PLM1-5)</name>
    <dbReference type="NCBI Taxonomy" id="415426"/>
    <lineage>
        <taxon>Archaea</taxon>
        <taxon>Thermoproteota</taxon>
        <taxon>Thermoprotei</taxon>
        <taxon>Desulfurococcales</taxon>
        <taxon>Pyrodictiaceae</taxon>
        <taxon>Hyperthermus</taxon>
    </lineage>
</organism>
<dbReference type="OrthoDB" id="6815at2157"/>
<keyword evidence="2" id="KW-0812">Transmembrane</keyword>
<reference evidence="3 4" key="1">
    <citation type="journal article" date="2007" name="Archaea">
        <title>The genome of Hyperthermus butylicus: a sulfur-reducing, peptide fermenting, neutrophilic Crenarchaeote growing up to 108 degrees C.</title>
        <authorList>
            <person name="Brugger K."/>
            <person name="Chen L."/>
            <person name="Stark M."/>
            <person name="Zibat A."/>
            <person name="Redder P."/>
            <person name="Ruepp A."/>
            <person name="Awayez M."/>
            <person name="She Q."/>
            <person name="Garrett R.A."/>
            <person name="Klenk H.P."/>
        </authorList>
    </citation>
    <scope>NUCLEOTIDE SEQUENCE [LARGE SCALE GENOMIC DNA]</scope>
    <source>
        <strain evidence="4">DSM 5456 / JCM 9403 / PLM1-5</strain>
    </source>
</reference>
<dbReference type="STRING" id="415426.Hbut_0412"/>
<dbReference type="eggNOG" id="arCOG04189">
    <property type="taxonomic scope" value="Archaea"/>
</dbReference>
<dbReference type="RefSeq" id="WP_011821596.1">
    <property type="nucleotide sequence ID" value="NC_008818.1"/>
</dbReference>
<dbReference type="AlphaFoldDB" id="A2BJW7"/>